<dbReference type="OrthoDB" id="9807923at2"/>
<proteinExistence type="predicted"/>
<dbReference type="KEGG" id="agi:FSB73_11115"/>
<protein>
    <recommendedName>
        <fullName evidence="3">SRPBCC family protein</fullName>
    </recommendedName>
</protein>
<dbReference type="EMBL" id="CP042434">
    <property type="protein sequence ID" value="QEC72138.1"/>
    <property type="molecule type" value="Genomic_DNA"/>
</dbReference>
<accession>A0A5B8VPG3</accession>
<dbReference type="SUPFAM" id="SSF55961">
    <property type="entry name" value="Bet v1-like"/>
    <property type="match status" value="1"/>
</dbReference>
<reference evidence="1 2" key="1">
    <citation type="journal article" date="2017" name="Int. J. Syst. Evol. Microbiol.">
        <title>Arachidicoccus ginsenosidivorans sp. nov., with ginsenoside-converting activity isolated from ginseng cultivating soil.</title>
        <authorList>
            <person name="Siddiqi M.Z."/>
            <person name="Aslam Z."/>
            <person name="Im W.T."/>
        </authorList>
    </citation>
    <scope>NUCLEOTIDE SEQUENCE [LARGE SCALE GENOMIC DNA]</scope>
    <source>
        <strain evidence="1 2">Gsoil 809</strain>
    </source>
</reference>
<dbReference type="AlphaFoldDB" id="A0A5B8VPG3"/>
<dbReference type="RefSeq" id="WP_146781908.1">
    <property type="nucleotide sequence ID" value="NZ_CP042434.1"/>
</dbReference>
<evidence type="ECO:0000313" key="1">
    <source>
        <dbReference type="EMBL" id="QEC72138.1"/>
    </source>
</evidence>
<dbReference type="Gene3D" id="3.30.530.20">
    <property type="match status" value="1"/>
</dbReference>
<organism evidence="1 2">
    <name type="scientific">Arachidicoccus ginsenosidivorans</name>
    <dbReference type="NCBI Taxonomy" id="496057"/>
    <lineage>
        <taxon>Bacteria</taxon>
        <taxon>Pseudomonadati</taxon>
        <taxon>Bacteroidota</taxon>
        <taxon>Chitinophagia</taxon>
        <taxon>Chitinophagales</taxon>
        <taxon>Chitinophagaceae</taxon>
        <taxon>Arachidicoccus</taxon>
    </lineage>
</organism>
<dbReference type="Proteomes" id="UP000321291">
    <property type="component" value="Chromosome"/>
</dbReference>
<dbReference type="InterPro" id="IPR023393">
    <property type="entry name" value="START-like_dom_sf"/>
</dbReference>
<evidence type="ECO:0008006" key="3">
    <source>
        <dbReference type="Google" id="ProtNLM"/>
    </source>
</evidence>
<sequence>MKYLKLALFSIGSLFLLITLIGLLFPSRVTVIRSATFNQPLDSVYPLLNNMNNWHEWLFDSTHPAKLLTESASGPGAAMEIGSSKITITHDSAYYIESKWHGTRSNDQICGWRLTQDPNTPGTMVQWHYTQHLDWYPWERVGAVLNEKILGPSMDSSFARLKRHFELE</sequence>
<keyword evidence="2" id="KW-1185">Reference proteome</keyword>
<name>A0A5B8VPG3_9BACT</name>
<gene>
    <name evidence="1" type="ORF">FSB73_11115</name>
</gene>
<evidence type="ECO:0000313" key="2">
    <source>
        <dbReference type="Proteomes" id="UP000321291"/>
    </source>
</evidence>